<dbReference type="EMBL" id="CP113162">
    <property type="protein sequence ID" value="WEF52539.1"/>
    <property type="molecule type" value="Genomic_DNA"/>
</dbReference>
<dbReference type="Gene3D" id="1.10.260.40">
    <property type="entry name" value="lambda repressor-like DNA-binding domains"/>
    <property type="match status" value="1"/>
</dbReference>
<name>A0ABY8BRB5_AFICR</name>
<proteinExistence type="predicted"/>
<dbReference type="Proteomes" id="UP001213907">
    <property type="component" value="Chromosome"/>
</dbReference>
<protein>
    <recommendedName>
        <fullName evidence="3">DUF2442 domain-containing protein</fullName>
    </recommendedName>
</protein>
<gene>
    <name evidence="1" type="ORF">AFIC_001030</name>
</gene>
<keyword evidence="2" id="KW-1185">Reference proteome</keyword>
<evidence type="ECO:0000313" key="2">
    <source>
        <dbReference type="Proteomes" id="UP001213907"/>
    </source>
</evidence>
<dbReference type="SUPFAM" id="SSF143880">
    <property type="entry name" value="NE0471 N-terminal domain-like"/>
    <property type="match status" value="1"/>
</dbReference>
<dbReference type="RefSeq" id="WP_275248080.1">
    <property type="nucleotide sequence ID" value="NZ_BAABDX010000001.1"/>
</dbReference>
<organism evidence="1 2">
    <name type="scientific">Afipia carboxydohydrogena</name>
    <name type="common">Pseudomonas carboxydohydrogena</name>
    <dbReference type="NCBI Taxonomy" id="290"/>
    <lineage>
        <taxon>Bacteria</taxon>
        <taxon>Pseudomonadati</taxon>
        <taxon>Pseudomonadota</taxon>
        <taxon>Alphaproteobacteria</taxon>
        <taxon>Hyphomicrobiales</taxon>
        <taxon>Nitrobacteraceae</taxon>
        <taxon>Afipia</taxon>
    </lineage>
</organism>
<reference evidence="1 2" key="1">
    <citation type="submission" date="2022-11" db="EMBL/GenBank/DDBJ databases">
        <authorList>
            <person name="Siebert D."/>
            <person name="Busche T."/>
            <person name="Saydam E."/>
            <person name="Kalinowski J."/>
            <person name="Ruckert C."/>
            <person name="Blombach B."/>
        </authorList>
    </citation>
    <scope>NUCLEOTIDE SEQUENCE [LARGE SCALE GENOMIC DNA]</scope>
    <source>
        <strain evidence="1 2">DSM 1083</strain>
    </source>
</reference>
<dbReference type="InterPro" id="IPR010982">
    <property type="entry name" value="Lambda_DNA-bd_dom_sf"/>
</dbReference>
<evidence type="ECO:0000313" key="1">
    <source>
        <dbReference type="EMBL" id="WEF52539.1"/>
    </source>
</evidence>
<dbReference type="InterPro" id="IPR036782">
    <property type="entry name" value="NE0471-like_N"/>
</dbReference>
<evidence type="ECO:0008006" key="3">
    <source>
        <dbReference type="Google" id="ProtNLM"/>
    </source>
</evidence>
<accession>A0ABY8BRB5</accession>
<sequence length="164" mass="18075">MNDVRIMKVEARTPTGLFVRFKGSVALHSVDLAGWIKTGGDILSPLRDPQVFAHVSVGDHGAAVTWDDGEGDLSIDAVHLKMIVDEQKPFGNEDVRKWQSRFDLSNAEAADLVGVSPSTWATYKTDASIPKAVALTLRASQRDPLFLQAHLRPRTTGRPRKEMQ</sequence>
<dbReference type="Gene3D" id="3.30.2020.10">
    <property type="entry name" value="NE0471-like N-terminal domain"/>
    <property type="match status" value="1"/>
</dbReference>
<dbReference type="SUPFAM" id="SSF47413">
    <property type="entry name" value="lambda repressor-like DNA-binding domains"/>
    <property type="match status" value="1"/>
</dbReference>